<proteinExistence type="predicted"/>
<protein>
    <recommendedName>
        <fullName evidence="1">N-acetyltransferase domain-containing protein</fullName>
    </recommendedName>
</protein>
<dbReference type="EMBL" id="FNIB01000003">
    <property type="protein sequence ID" value="SDN07563.1"/>
    <property type="molecule type" value="Genomic_DNA"/>
</dbReference>
<sequence>MRPTAVLRVGAIRPDGTDRNQWQIREVSSAPDAALFADLLDAGYAATDNVRSLIRTEHALPMVRAFIAFRNGEPLAAAAMSVQNAVAVLGGASTLPAARGAGAQSALLGHRIRVARALGCPLAAATAAPRSPSVRNLARLGFTIVERTAWRVKSTTSD</sequence>
<dbReference type="Pfam" id="PF00583">
    <property type="entry name" value="Acetyltransf_1"/>
    <property type="match status" value="1"/>
</dbReference>
<feature type="domain" description="N-acetyltransferase" evidence="1">
    <location>
        <begin position="22"/>
        <end position="158"/>
    </location>
</feature>
<dbReference type="STRING" id="1424659.SAMN05216368_103364"/>
<gene>
    <name evidence="2" type="ORF">SAMN05216368_103364</name>
</gene>
<accession>A0A5E9FWI8</accession>
<dbReference type="InterPro" id="IPR000182">
    <property type="entry name" value="GNAT_dom"/>
</dbReference>
<dbReference type="PROSITE" id="PS51186">
    <property type="entry name" value="GNAT"/>
    <property type="match status" value="1"/>
</dbReference>
<evidence type="ECO:0000313" key="3">
    <source>
        <dbReference type="Proteomes" id="UP000199639"/>
    </source>
</evidence>
<dbReference type="InterPro" id="IPR016181">
    <property type="entry name" value="Acyl_CoA_acyltransferase"/>
</dbReference>
<dbReference type="AlphaFoldDB" id="A0A5E9FWI8"/>
<name>A0A5E9FWI8_9MICO</name>
<organism evidence="2 3">
    <name type="scientific">Cryobacterium flavum</name>
    <dbReference type="NCBI Taxonomy" id="1424659"/>
    <lineage>
        <taxon>Bacteria</taxon>
        <taxon>Bacillati</taxon>
        <taxon>Actinomycetota</taxon>
        <taxon>Actinomycetes</taxon>
        <taxon>Micrococcales</taxon>
        <taxon>Microbacteriaceae</taxon>
        <taxon>Cryobacterium</taxon>
    </lineage>
</organism>
<dbReference type="SUPFAM" id="SSF55729">
    <property type="entry name" value="Acyl-CoA N-acyltransferases (Nat)"/>
    <property type="match status" value="1"/>
</dbReference>
<evidence type="ECO:0000313" key="2">
    <source>
        <dbReference type="EMBL" id="SDN07563.1"/>
    </source>
</evidence>
<dbReference type="Proteomes" id="UP000199639">
    <property type="component" value="Unassembled WGS sequence"/>
</dbReference>
<dbReference type="CDD" id="cd04301">
    <property type="entry name" value="NAT_SF"/>
    <property type="match status" value="1"/>
</dbReference>
<evidence type="ECO:0000259" key="1">
    <source>
        <dbReference type="PROSITE" id="PS51186"/>
    </source>
</evidence>
<dbReference type="Gene3D" id="3.40.630.30">
    <property type="match status" value="1"/>
</dbReference>
<reference evidence="2 3" key="1">
    <citation type="submission" date="2016-10" db="EMBL/GenBank/DDBJ databases">
        <authorList>
            <person name="Varghese N."/>
            <person name="Submissions S."/>
        </authorList>
    </citation>
    <scope>NUCLEOTIDE SEQUENCE [LARGE SCALE GENOMIC DNA]</scope>
    <source>
        <strain evidence="2 3">CGMCC 1.11215</strain>
    </source>
</reference>
<dbReference type="GO" id="GO:0016747">
    <property type="term" value="F:acyltransferase activity, transferring groups other than amino-acyl groups"/>
    <property type="evidence" value="ECO:0007669"/>
    <property type="project" value="InterPro"/>
</dbReference>